<evidence type="ECO:0000313" key="4">
    <source>
        <dbReference type="EMBL" id="KIY51807.1"/>
    </source>
</evidence>
<feature type="region of interest" description="Disordered" evidence="1">
    <location>
        <begin position="254"/>
        <end position="281"/>
    </location>
</feature>
<evidence type="ECO:0000256" key="2">
    <source>
        <dbReference type="SAM" id="SignalP"/>
    </source>
</evidence>
<organism evidence="4 5">
    <name type="scientific">Fistulina hepatica ATCC 64428</name>
    <dbReference type="NCBI Taxonomy" id="1128425"/>
    <lineage>
        <taxon>Eukaryota</taxon>
        <taxon>Fungi</taxon>
        <taxon>Dikarya</taxon>
        <taxon>Basidiomycota</taxon>
        <taxon>Agaricomycotina</taxon>
        <taxon>Agaricomycetes</taxon>
        <taxon>Agaricomycetidae</taxon>
        <taxon>Agaricales</taxon>
        <taxon>Fistulinaceae</taxon>
        <taxon>Fistulina</taxon>
    </lineage>
</organism>
<dbReference type="PANTHER" id="PTHR40469:SF2">
    <property type="entry name" value="GALACTOSE-BINDING DOMAIN-LIKE SUPERFAMILY PROTEIN"/>
    <property type="match status" value="1"/>
</dbReference>
<gene>
    <name evidence="4" type="ORF">FISHEDRAFT_64107</name>
</gene>
<sequence>MNYWTKFFTLFANLLSLAIWPGVMAGSSARVLIYSATVDFRHDSIPTAIQALKIEAPLDQVNDNTLARYDALLFLMNTGEVLNNTGKAALQNYLDVGGNFIAVHAAADADALRNTTFYGRELDAYFDYHPALQNATVDVIDASNPSGRYNFKLDPHDVGAVVVLSANESSYVDTGTHMDQGNPHPIAWYQEHGAGIEGGGTAGRSFYTNLGHLNESWMDDTFMAHVLGGVKRVLLSNRTKVHNSSALAIGNGNSSTSVTSLLPTSSSSTSVPSVIHPSNDV</sequence>
<proteinExistence type="predicted"/>
<evidence type="ECO:0000256" key="1">
    <source>
        <dbReference type="SAM" id="MobiDB-lite"/>
    </source>
</evidence>
<dbReference type="Pfam" id="PF06283">
    <property type="entry name" value="ThuA"/>
    <property type="match status" value="1"/>
</dbReference>
<dbReference type="PANTHER" id="PTHR40469">
    <property type="entry name" value="SECRETED GLYCOSYL HYDROLASE"/>
    <property type="match status" value="1"/>
</dbReference>
<accession>A0A0D7AJR3</accession>
<dbReference type="OrthoDB" id="3482285at2759"/>
<keyword evidence="5" id="KW-1185">Reference proteome</keyword>
<feature type="chain" id="PRO_5002316226" description="ThuA-like domain-containing protein" evidence="2">
    <location>
        <begin position="26"/>
        <end position="281"/>
    </location>
</feature>
<dbReference type="EMBL" id="KN881648">
    <property type="protein sequence ID" value="KIY51807.1"/>
    <property type="molecule type" value="Genomic_DNA"/>
</dbReference>
<feature type="domain" description="ThuA-like" evidence="3">
    <location>
        <begin position="30"/>
        <end position="231"/>
    </location>
</feature>
<reference evidence="4 5" key="1">
    <citation type="journal article" date="2015" name="Fungal Genet. Biol.">
        <title>Evolution of novel wood decay mechanisms in Agaricales revealed by the genome sequences of Fistulina hepatica and Cylindrobasidium torrendii.</title>
        <authorList>
            <person name="Floudas D."/>
            <person name="Held B.W."/>
            <person name="Riley R."/>
            <person name="Nagy L.G."/>
            <person name="Koehler G."/>
            <person name="Ransdell A.S."/>
            <person name="Younus H."/>
            <person name="Chow J."/>
            <person name="Chiniquy J."/>
            <person name="Lipzen A."/>
            <person name="Tritt A."/>
            <person name="Sun H."/>
            <person name="Haridas S."/>
            <person name="LaButti K."/>
            <person name="Ohm R.A."/>
            <person name="Kues U."/>
            <person name="Blanchette R.A."/>
            <person name="Grigoriev I.V."/>
            <person name="Minto R.E."/>
            <person name="Hibbett D.S."/>
        </authorList>
    </citation>
    <scope>NUCLEOTIDE SEQUENCE [LARGE SCALE GENOMIC DNA]</scope>
    <source>
        <strain evidence="4 5">ATCC 64428</strain>
    </source>
</reference>
<feature type="compositionally biased region" description="Low complexity" evidence="1">
    <location>
        <begin position="254"/>
        <end position="273"/>
    </location>
</feature>
<dbReference type="Proteomes" id="UP000054144">
    <property type="component" value="Unassembled WGS sequence"/>
</dbReference>
<dbReference type="SUPFAM" id="SSF52317">
    <property type="entry name" value="Class I glutamine amidotransferase-like"/>
    <property type="match status" value="1"/>
</dbReference>
<dbReference type="InterPro" id="IPR029062">
    <property type="entry name" value="Class_I_gatase-like"/>
</dbReference>
<keyword evidence="2" id="KW-0732">Signal</keyword>
<feature type="signal peptide" evidence="2">
    <location>
        <begin position="1"/>
        <end position="25"/>
    </location>
</feature>
<dbReference type="AlphaFoldDB" id="A0A0D7AJR3"/>
<dbReference type="Gene3D" id="3.40.50.880">
    <property type="match status" value="1"/>
</dbReference>
<protein>
    <recommendedName>
        <fullName evidence="3">ThuA-like domain-containing protein</fullName>
    </recommendedName>
</protein>
<evidence type="ECO:0000259" key="3">
    <source>
        <dbReference type="Pfam" id="PF06283"/>
    </source>
</evidence>
<name>A0A0D7AJR3_9AGAR</name>
<evidence type="ECO:0000313" key="5">
    <source>
        <dbReference type="Proteomes" id="UP000054144"/>
    </source>
</evidence>
<dbReference type="InterPro" id="IPR029010">
    <property type="entry name" value="ThuA-like"/>
</dbReference>